<comment type="catalytic activity">
    <reaction evidence="1">
        <text>2-hydroxychromene-2-carboxylate = (3E)-4-(2-hydroxyphenyl)-2-oxobut-3-enoate</text>
        <dbReference type="Rhea" id="RHEA:27401"/>
        <dbReference type="ChEBI" id="CHEBI:59350"/>
        <dbReference type="ChEBI" id="CHEBI:59353"/>
        <dbReference type="EC" id="5.99.1.4"/>
    </reaction>
</comment>
<dbReference type="PANTHER" id="PTHR42943">
    <property type="entry name" value="GLUTATHIONE S-TRANSFERASE KAPPA"/>
    <property type="match status" value="1"/>
</dbReference>
<dbReference type="EC" id="5.99.1.4" evidence="1"/>
<dbReference type="InterPro" id="IPR014440">
    <property type="entry name" value="HCCAis_GSTk"/>
</dbReference>
<dbReference type="RefSeq" id="WP_109839080.1">
    <property type="nucleotide sequence ID" value="NZ_QGKM01000067.1"/>
</dbReference>
<dbReference type="InterPro" id="IPR051924">
    <property type="entry name" value="GST_Kappa/NadH"/>
</dbReference>
<protein>
    <recommendedName>
        <fullName evidence="1">2-hydroxychromene-2-carboxylate isomerase</fullName>
        <ecNumber evidence="1">5.99.1.4</ecNumber>
    </recommendedName>
</protein>
<dbReference type="Proteomes" id="UP000245539">
    <property type="component" value="Unassembled WGS sequence"/>
</dbReference>
<dbReference type="InterPro" id="IPR036249">
    <property type="entry name" value="Thioredoxin-like_sf"/>
</dbReference>
<dbReference type="PANTHER" id="PTHR42943:SF2">
    <property type="entry name" value="GLUTATHIONE S-TRANSFERASE KAPPA 1"/>
    <property type="match status" value="1"/>
</dbReference>
<keyword evidence="1" id="KW-0413">Isomerase</keyword>
<evidence type="ECO:0000313" key="5">
    <source>
        <dbReference type="Proteomes" id="UP000245539"/>
    </source>
</evidence>
<dbReference type="Gene3D" id="3.40.30.10">
    <property type="entry name" value="Glutaredoxin"/>
    <property type="match status" value="1"/>
</dbReference>
<dbReference type="Pfam" id="PF01323">
    <property type="entry name" value="DSBA"/>
    <property type="match status" value="1"/>
</dbReference>
<dbReference type="CDD" id="cd03022">
    <property type="entry name" value="DsbA_HCCA_Iso"/>
    <property type="match status" value="1"/>
</dbReference>
<dbReference type="GO" id="GO:1901170">
    <property type="term" value="P:naphthalene catabolic process"/>
    <property type="evidence" value="ECO:0007669"/>
    <property type="project" value="InterPro"/>
</dbReference>
<dbReference type="SUPFAM" id="SSF52833">
    <property type="entry name" value="Thioredoxin-like"/>
    <property type="match status" value="1"/>
</dbReference>
<keyword evidence="5" id="KW-1185">Reference proteome</keyword>
<accession>A0A317CB02</accession>
<evidence type="ECO:0000256" key="1">
    <source>
        <dbReference type="PIRNR" id="PIRNR006386"/>
    </source>
</evidence>
<evidence type="ECO:0000313" key="4">
    <source>
        <dbReference type="EMBL" id="PWQ93262.1"/>
    </source>
</evidence>
<sequence length="191" mass="21271">MKTVDYYFCLNSPWSLFASKQLIKLLPTLDIQLNLKPLNIGELFTAINFPPVPERPQYMQDYRIVELTRWSKRLAIPINLAPAHFPSNEVGAIALVLAAEQADGSGLKVAADLSHELWNQDANIADIDYLAEQATKLGLLEAVDPEKCAEIMSANTKELLERGGFGVPTFIVDDEVIWGQDRIDFLVEAVS</sequence>
<comment type="similarity">
    <text evidence="1">Belongs to the GST superfamily. NadH family.</text>
</comment>
<dbReference type="EMBL" id="QGKM01000067">
    <property type="protein sequence ID" value="PWQ93262.1"/>
    <property type="molecule type" value="Genomic_DNA"/>
</dbReference>
<reference evidence="4 5" key="1">
    <citation type="submission" date="2018-05" db="EMBL/GenBank/DDBJ databases">
        <title>Leucothrix arctica sp. nov., isolated from Arctic seawater.</title>
        <authorList>
            <person name="Choi A."/>
            <person name="Baek K."/>
        </authorList>
    </citation>
    <scope>NUCLEOTIDE SEQUENCE [LARGE SCALE GENOMIC DNA]</scope>
    <source>
        <strain evidence="4 5">JCM 18388</strain>
    </source>
</reference>
<dbReference type="InterPro" id="IPR044087">
    <property type="entry name" value="NahD-like"/>
</dbReference>
<dbReference type="PIRSF" id="PIRSF006386">
    <property type="entry name" value="HCCAis_GSTk"/>
    <property type="match status" value="1"/>
</dbReference>
<dbReference type="InterPro" id="IPR001853">
    <property type="entry name" value="DSBA-like_thioredoxin_dom"/>
</dbReference>
<dbReference type="AlphaFoldDB" id="A0A317CB02"/>
<dbReference type="GO" id="GO:0018845">
    <property type="term" value="F:2-hydroxychromene-2-carboxylate isomerase activity"/>
    <property type="evidence" value="ECO:0007669"/>
    <property type="project" value="UniProtKB-UniRule"/>
</dbReference>
<organism evidence="4 5">
    <name type="scientific">Leucothrix pacifica</name>
    <dbReference type="NCBI Taxonomy" id="1247513"/>
    <lineage>
        <taxon>Bacteria</taxon>
        <taxon>Pseudomonadati</taxon>
        <taxon>Pseudomonadota</taxon>
        <taxon>Gammaproteobacteria</taxon>
        <taxon>Thiotrichales</taxon>
        <taxon>Thiotrichaceae</taxon>
        <taxon>Leucothrix</taxon>
    </lineage>
</organism>
<name>A0A317CB02_9GAMM</name>
<comment type="caution">
    <text evidence="4">The sequence shown here is derived from an EMBL/GenBank/DDBJ whole genome shotgun (WGS) entry which is preliminary data.</text>
</comment>
<proteinExistence type="inferred from homology"/>
<feature type="active site" description="Nucleophile" evidence="2">
    <location>
        <position position="12"/>
    </location>
</feature>
<feature type="domain" description="DSBA-like thioredoxin" evidence="3">
    <location>
        <begin position="3"/>
        <end position="190"/>
    </location>
</feature>
<evidence type="ECO:0000259" key="3">
    <source>
        <dbReference type="Pfam" id="PF01323"/>
    </source>
</evidence>
<evidence type="ECO:0000256" key="2">
    <source>
        <dbReference type="PIRSR" id="PIRSR006386-1"/>
    </source>
</evidence>
<dbReference type="OrthoDB" id="5244108at2"/>
<dbReference type="GO" id="GO:0016491">
    <property type="term" value="F:oxidoreductase activity"/>
    <property type="evidence" value="ECO:0007669"/>
    <property type="project" value="InterPro"/>
</dbReference>
<gene>
    <name evidence="4" type="ORF">DKW60_18130</name>
</gene>